<evidence type="ECO:0000256" key="7">
    <source>
        <dbReference type="ARBA" id="ARBA00049790"/>
    </source>
</evidence>
<evidence type="ECO:0000256" key="2">
    <source>
        <dbReference type="ARBA" id="ARBA00025783"/>
    </source>
</evidence>
<evidence type="ECO:0000256" key="4">
    <source>
        <dbReference type="ARBA" id="ARBA00048740"/>
    </source>
</evidence>
<protein>
    <recommendedName>
        <fullName evidence="1">Trimethylguanosine synthase</fullName>
    </recommendedName>
    <alternativeName>
        <fullName evidence="7">Cap-specific guanine-N(2) methyltransferase</fullName>
    </alternativeName>
</protein>
<comment type="caution">
    <text evidence="9">The sequence shown here is derived from an EMBL/GenBank/DDBJ whole genome shotgun (WGS) entry which is preliminary data.</text>
</comment>
<dbReference type="PANTHER" id="PTHR14741">
    <property type="entry name" value="S-ADENOSYLMETHIONINE-DEPENDENT METHYLTRANSFERASE RELATED"/>
    <property type="match status" value="1"/>
</dbReference>
<proteinExistence type="inferred from homology"/>
<dbReference type="PANTHER" id="PTHR14741:SF32">
    <property type="entry name" value="TRIMETHYLGUANOSINE SYNTHASE"/>
    <property type="match status" value="1"/>
</dbReference>
<dbReference type="AlphaFoldDB" id="A0A8S1CRA6"/>
<accession>A0A8S1CRA6</accession>
<evidence type="ECO:0000256" key="6">
    <source>
        <dbReference type="ARBA" id="ARBA00049075"/>
    </source>
</evidence>
<keyword evidence="10" id="KW-1185">Reference proteome</keyword>
<evidence type="ECO:0000313" key="10">
    <source>
        <dbReference type="Proteomes" id="UP000494165"/>
    </source>
</evidence>
<comment type="catalytic activity">
    <reaction evidence="4">
        <text>a 5'-end (N(7)-methyl 5'-triphosphoguanosine)-ribonucleoside in snoRNA + S-adenosyl-L-methionine = a 5'-end (N(2),N(7)-dimethyl 5'-triphosphoguanosine)-ribonucleoside in snoRNA + S-adenosyl-L-homocysteine + H(+)</text>
        <dbReference type="Rhea" id="RHEA:78475"/>
        <dbReference type="Rhea" id="RHEA-COMP:19086"/>
        <dbReference type="Rhea" id="RHEA-COMP:19088"/>
        <dbReference type="ChEBI" id="CHEBI:15378"/>
        <dbReference type="ChEBI" id="CHEBI:57856"/>
        <dbReference type="ChEBI" id="CHEBI:59789"/>
        <dbReference type="ChEBI" id="CHEBI:156461"/>
        <dbReference type="ChEBI" id="CHEBI:172880"/>
    </reaction>
    <physiologicalReaction direction="left-to-right" evidence="4">
        <dbReference type="Rhea" id="RHEA:78476"/>
    </physiologicalReaction>
</comment>
<dbReference type="CDD" id="cd02440">
    <property type="entry name" value="AdoMet_MTases"/>
    <property type="match status" value="1"/>
</dbReference>
<dbReference type="Proteomes" id="UP000494165">
    <property type="component" value="Unassembled WGS sequence"/>
</dbReference>
<feature type="chain" id="PRO_5035809212" description="Trimethylguanosine synthase" evidence="8">
    <location>
        <begin position="16"/>
        <end position="477"/>
    </location>
</feature>
<evidence type="ECO:0000256" key="3">
    <source>
        <dbReference type="ARBA" id="ARBA00047418"/>
    </source>
</evidence>
<evidence type="ECO:0000256" key="1">
    <source>
        <dbReference type="ARBA" id="ARBA00018517"/>
    </source>
</evidence>
<dbReference type="Gene3D" id="3.40.50.150">
    <property type="entry name" value="Vaccinia Virus protein VP39"/>
    <property type="match status" value="1"/>
</dbReference>
<gene>
    <name evidence="9" type="ORF">CLODIP_2_CD11754</name>
</gene>
<comment type="catalytic activity">
    <reaction evidence="3">
        <text>a 5'-end (N(2),N(7)-dimethyl 5'-triphosphoguanosine)-ribonucleoside in snoRNA + S-adenosyl-L-methionine = a 5'-end (N(2),N(2),N(7)-trimethyl 5'-triphosphoguanosine)-ribonucleoside in snoRNA + S-adenosyl-L-homocysteine + H(+)</text>
        <dbReference type="Rhea" id="RHEA:78507"/>
        <dbReference type="Rhea" id="RHEA-COMP:19088"/>
        <dbReference type="Rhea" id="RHEA-COMP:19090"/>
        <dbReference type="ChEBI" id="CHEBI:15378"/>
        <dbReference type="ChEBI" id="CHEBI:57856"/>
        <dbReference type="ChEBI" id="CHEBI:59789"/>
        <dbReference type="ChEBI" id="CHEBI:167623"/>
        <dbReference type="ChEBI" id="CHEBI:172880"/>
    </reaction>
    <physiologicalReaction direction="left-to-right" evidence="3">
        <dbReference type="Rhea" id="RHEA:78508"/>
    </physiologicalReaction>
</comment>
<evidence type="ECO:0000313" key="9">
    <source>
        <dbReference type="EMBL" id="CAB3367824.1"/>
    </source>
</evidence>
<evidence type="ECO:0000256" key="8">
    <source>
        <dbReference type="SAM" id="SignalP"/>
    </source>
</evidence>
<dbReference type="GO" id="GO:0071164">
    <property type="term" value="F:RNA cap trimethylguanosine synthase activity"/>
    <property type="evidence" value="ECO:0007669"/>
    <property type="project" value="TreeGrafter"/>
</dbReference>
<feature type="signal peptide" evidence="8">
    <location>
        <begin position="1"/>
        <end position="15"/>
    </location>
</feature>
<comment type="catalytic activity">
    <reaction evidence="6">
        <text>a 5'-end (N(7)-methyl 5'-triphosphoguanosine)-ribonucleoside in snRNA + S-adenosyl-L-methionine = a 5'-end (N(2),N(7)-dimethyl 5'-triphosphoguanosine)-ribonucleoside in snRNA + S-adenosyl-L-homocysteine + H(+)</text>
        <dbReference type="Rhea" id="RHEA:78471"/>
        <dbReference type="Rhea" id="RHEA-COMP:19085"/>
        <dbReference type="Rhea" id="RHEA-COMP:19087"/>
        <dbReference type="ChEBI" id="CHEBI:15378"/>
        <dbReference type="ChEBI" id="CHEBI:57856"/>
        <dbReference type="ChEBI" id="CHEBI:59789"/>
        <dbReference type="ChEBI" id="CHEBI:156461"/>
        <dbReference type="ChEBI" id="CHEBI:172880"/>
    </reaction>
    <physiologicalReaction direction="left-to-right" evidence="6">
        <dbReference type="Rhea" id="RHEA:78472"/>
    </physiologicalReaction>
</comment>
<organism evidence="9 10">
    <name type="scientific">Cloeon dipterum</name>
    <dbReference type="NCBI Taxonomy" id="197152"/>
    <lineage>
        <taxon>Eukaryota</taxon>
        <taxon>Metazoa</taxon>
        <taxon>Ecdysozoa</taxon>
        <taxon>Arthropoda</taxon>
        <taxon>Hexapoda</taxon>
        <taxon>Insecta</taxon>
        <taxon>Pterygota</taxon>
        <taxon>Palaeoptera</taxon>
        <taxon>Ephemeroptera</taxon>
        <taxon>Pisciforma</taxon>
        <taxon>Baetidae</taxon>
        <taxon>Cloeon</taxon>
    </lineage>
</organism>
<sequence length="477" mass="52910">MVAALLILAVGHGQSIDPFPRAYSSLALQSDRVGPLFLQPLRQASNHASRTTLLRSDHFAGMAECNRVSLADVVLRLEGGSSLVCHCTRAKFSAAVIPAPRLAYHNQTSTLKADHEKSISETFTDDYEQIFQFDEQQQPIQAQPLCLPFNAESRWSFLNYPKTFSEDSSPSLSWSSSSDSMTSVTSLDEAMLSLSSSDSEEEDSQKARYDAVTVVEDTLNRLSISPPRQNGNSRNSSLSKTLVQATIIPVQDAMRYFGFHFLPTNDDSTITSTEIISHQKDKQSAADQYYKQSKKQLNHLLCDKKEMTNGDWLIHLAKRGACDVVVDALCGDGELAVQLAQSCRKVIAIDSDPMKIKQAQQRAEMSCVTNKIDFVLGDFLQMKTHLVADAVFLRLSNVNSIFDEQVVCDLNLFHGAELFQQAKFVSSNIVFCLPSNQDARQILQLVGEGEMELEQCCVEGHFSAMAAYSGPLFYQSR</sequence>
<dbReference type="EMBL" id="CADEPI010000033">
    <property type="protein sequence ID" value="CAB3367824.1"/>
    <property type="molecule type" value="Genomic_DNA"/>
</dbReference>
<dbReference type="InterPro" id="IPR029063">
    <property type="entry name" value="SAM-dependent_MTases_sf"/>
</dbReference>
<keyword evidence="8" id="KW-0732">Signal</keyword>
<dbReference type="SUPFAM" id="SSF53335">
    <property type="entry name" value="S-adenosyl-L-methionine-dependent methyltransferases"/>
    <property type="match status" value="1"/>
</dbReference>
<evidence type="ECO:0000256" key="5">
    <source>
        <dbReference type="ARBA" id="ARBA00048763"/>
    </source>
</evidence>
<name>A0A8S1CRA6_9INSE</name>
<comment type="catalytic activity">
    <reaction evidence="5">
        <text>a 5'-end (N(2),N(7)-dimethyl 5'-triphosphoguanosine)-ribonucleoside in snRNA + S-adenosyl-L-methionine = a 5'-end (N(2),N(2),N(7)-trimethyl 5'-triphosphoguanosine)-ribonucleoside in snRNA + S-adenosyl-L-homocysteine + H(+)</text>
        <dbReference type="Rhea" id="RHEA:78479"/>
        <dbReference type="Rhea" id="RHEA-COMP:19087"/>
        <dbReference type="Rhea" id="RHEA-COMP:19089"/>
        <dbReference type="ChEBI" id="CHEBI:15378"/>
        <dbReference type="ChEBI" id="CHEBI:57856"/>
        <dbReference type="ChEBI" id="CHEBI:59789"/>
        <dbReference type="ChEBI" id="CHEBI:167623"/>
        <dbReference type="ChEBI" id="CHEBI:172880"/>
    </reaction>
    <physiologicalReaction direction="left-to-right" evidence="5">
        <dbReference type="Rhea" id="RHEA:78480"/>
    </physiologicalReaction>
</comment>
<dbReference type="InterPro" id="IPR019012">
    <property type="entry name" value="RNA_cap_Gua-N2-MeTrfase"/>
</dbReference>
<dbReference type="Pfam" id="PF09445">
    <property type="entry name" value="Methyltransf_15"/>
    <property type="match status" value="1"/>
</dbReference>
<comment type="similarity">
    <text evidence="2">Belongs to the methyltransferase superfamily. Trimethylguanosine synthase family.</text>
</comment>
<dbReference type="OrthoDB" id="162894at2759"/>
<reference evidence="9 10" key="1">
    <citation type="submission" date="2020-04" db="EMBL/GenBank/DDBJ databases">
        <authorList>
            <person name="Alioto T."/>
            <person name="Alioto T."/>
            <person name="Gomez Garrido J."/>
        </authorList>
    </citation>
    <scope>NUCLEOTIDE SEQUENCE [LARGE SCALE GENOMIC DNA]</scope>
</reference>
<dbReference type="GO" id="GO:0005634">
    <property type="term" value="C:nucleus"/>
    <property type="evidence" value="ECO:0007669"/>
    <property type="project" value="TreeGrafter"/>
</dbReference>